<dbReference type="InterPro" id="IPR036390">
    <property type="entry name" value="WH_DNA-bd_sf"/>
</dbReference>
<evidence type="ECO:0000313" key="4">
    <source>
        <dbReference type="Proteomes" id="UP000053235"/>
    </source>
</evidence>
<feature type="transmembrane region" description="Helical" evidence="2">
    <location>
        <begin position="36"/>
        <end position="54"/>
    </location>
</feature>
<reference evidence="4" key="1">
    <citation type="submission" date="2015-07" db="EMBL/GenBank/DDBJ databases">
        <authorList>
            <person name="Rodrigo-Torres Lidia"/>
            <person name="Arahal R.David."/>
        </authorList>
    </citation>
    <scope>NUCLEOTIDE SEQUENCE [LARGE SCALE GENOMIC DNA]</scope>
    <source>
        <strain evidence="4">CECT 5112</strain>
    </source>
</reference>
<dbReference type="EMBL" id="CXWD01000006">
    <property type="protein sequence ID" value="CTQ68755.1"/>
    <property type="molecule type" value="Genomic_DNA"/>
</dbReference>
<dbReference type="SUPFAM" id="SSF46785">
    <property type="entry name" value="Winged helix' DNA-binding domain"/>
    <property type="match status" value="1"/>
</dbReference>
<evidence type="ECO:0000256" key="1">
    <source>
        <dbReference type="SAM" id="Coils"/>
    </source>
</evidence>
<keyword evidence="1" id="KW-0175">Coiled coil</keyword>
<dbReference type="InterPro" id="IPR036388">
    <property type="entry name" value="WH-like_DNA-bd_sf"/>
</dbReference>
<evidence type="ECO:0000256" key="2">
    <source>
        <dbReference type="SAM" id="Phobius"/>
    </source>
</evidence>
<evidence type="ECO:0000313" key="3">
    <source>
        <dbReference type="EMBL" id="CTQ68755.1"/>
    </source>
</evidence>
<gene>
    <name evidence="3" type="ORF">LAX5112_01874</name>
</gene>
<organism evidence="3 4">
    <name type="scientific">Roseibium alexandrii</name>
    <dbReference type="NCBI Taxonomy" id="388408"/>
    <lineage>
        <taxon>Bacteria</taxon>
        <taxon>Pseudomonadati</taxon>
        <taxon>Pseudomonadota</taxon>
        <taxon>Alphaproteobacteria</taxon>
        <taxon>Hyphomicrobiales</taxon>
        <taxon>Stappiaceae</taxon>
        <taxon>Roseibium</taxon>
    </lineage>
</organism>
<feature type="coiled-coil region" evidence="1">
    <location>
        <begin position="54"/>
        <end position="88"/>
    </location>
</feature>
<keyword evidence="2" id="KW-0812">Transmembrane</keyword>
<keyword evidence="4" id="KW-1185">Reference proteome</keyword>
<accession>A0A0M7A186</accession>
<protein>
    <submittedName>
        <fullName evidence="3">Uncharacterized protein</fullName>
    </submittedName>
</protein>
<dbReference type="Proteomes" id="UP000053235">
    <property type="component" value="Unassembled WGS sequence"/>
</dbReference>
<dbReference type="OrthoDB" id="9923794at2"/>
<sequence>MDQDGFNKDLIVRALVTVAALAMVAVSIVYPDKITTEALVFCGIAVLPWAGSFVKSFKVGKDGLEAELQELQRELHQTSDTVSAIIETTAETEEPSAAGPEHLAMLETSTPSLIDDDWRKVLNALVSDKYNFRSATGIAKSSGLSLSQVRQILPALRDENLVRELSRTSQSRQLGKTQPLWGITAAGRHLI</sequence>
<dbReference type="STRING" id="388408.LAX5112_01874"/>
<name>A0A0M7A186_9HYPH</name>
<keyword evidence="2" id="KW-0472">Membrane</keyword>
<dbReference type="RefSeq" id="WP_144432104.1">
    <property type="nucleotide sequence ID" value="NZ_CXWD01000006.1"/>
</dbReference>
<feature type="transmembrane region" description="Helical" evidence="2">
    <location>
        <begin position="12"/>
        <end position="30"/>
    </location>
</feature>
<dbReference type="Gene3D" id="1.10.10.10">
    <property type="entry name" value="Winged helix-like DNA-binding domain superfamily/Winged helix DNA-binding domain"/>
    <property type="match status" value="1"/>
</dbReference>
<keyword evidence="2" id="KW-1133">Transmembrane helix</keyword>
<dbReference type="AlphaFoldDB" id="A0A0M7A186"/>
<proteinExistence type="predicted"/>